<sequence>MLENKKAVIFDLDGTLVDSMWIWREIDIRFLGKYGLEVPQGLNDKLEGYSFHETAVYFKEHFPLPLTIEEIMGTWNRMASEIYINEIRLKEGVKEFIELLKKRNMKLGIATSNSRKLAKDCLRSNGILDAFDYICTSDEVPRSKPEPDVYLHAAKMIDTRPKDALVFEDIPYGILAGKRAGMEVCAVKDPYSQGSVKEKKEIADYYINTYYDILDGTYEVLKK</sequence>
<keyword evidence="1" id="KW-0378">Hydrolase</keyword>
<accession>A0A173RQ29</accession>
<dbReference type="AlphaFoldDB" id="A0A173RQ29"/>
<protein>
    <submittedName>
        <fullName evidence="2">HAD family phosphatase</fullName>
    </submittedName>
    <submittedName>
        <fullName evidence="1">Phosphorylated carbohydrates phosphatase TM_1254</fullName>
        <ecNumber evidence="1">3.1.3.-</ecNumber>
    </submittedName>
</protein>
<dbReference type="InterPro" id="IPR041492">
    <property type="entry name" value="HAD_2"/>
</dbReference>
<evidence type="ECO:0000313" key="3">
    <source>
        <dbReference type="Proteomes" id="UP000095598"/>
    </source>
</evidence>
<dbReference type="PANTHER" id="PTHR18901:SF38">
    <property type="entry name" value="PSEUDOURIDINE-5'-PHOSPHATASE"/>
    <property type="match status" value="1"/>
</dbReference>
<gene>
    <name evidence="1" type="ORF">ERS852425_00669</name>
    <name evidence="2" type="ORF">RBI15_05680</name>
</gene>
<dbReference type="EMBL" id="CYXT01000003">
    <property type="protein sequence ID" value="CUM79709.1"/>
    <property type="molecule type" value="Genomic_DNA"/>
</dbReference>
<dbReference type="SUPFAM" id="SSF56784">
    <property type="entry name" value="HAD-like"/>
    <property type="match status" value="1"/>
</dbReference>
<dbReference type="InterPro" id="IPR006439">
    <property type="entry name" value="HAD-SF_hydro_IA"/>
</dbReference>
<name>A0A173RQ29_ANAHA</name>
<evidence type="ECO:0000313" key="1">
    <source>
        <dbReference type="EMBL" id="CUM79709.1"/>
    </source>
</evidence>
<organism evidence="1 3">
    <name type="scientific">Anaerostipes hadrus</name>
    <dbReference type="NCBI Taxonomy" id="649756"/>
    <lineage>
        <taxon>Bacteria</taxon>
        <taxon>Bacillati</taxon>
        <taxon>Bacillota</taxon>
        <taxon>Clostridia</taxon>
        <taxon>Lachnospirales</taxon>
        <taxon>Lachnospiraceae</taxon>
        <taxon>Anaerostipes</taxon>
    </lineage>
</organism>
<dbReference type="GO" id="GO:0016791">
    <property type="term" value="F:phosphatase activity"/>
    <property type="evidence" value="ECO:0007669"/>
    <property type="project" value="TreeGrafter"/>
</dbReference>
<dbReference type="NCBIfam" id="TIGR01549">
    <property type="entry name" value="HAD-SF-IA-v1"/>
    <property type="match status" value="1"/>
</dbReference>
<dbReference type="PRINTS" id="PR00413">
    <property type="entry name" value="HADHALOGNASE"/>
</dbReference>
<dbReference type="SFLD" id="SFLDG01129">
    <property type="entry name" value="C1.5:_HAD__Beta-PGM__Phosphata"/>
    <property type="match status" value="1"/>
</dbReference>
<evidence type="ECO:0000313" key="2">
    <source>
        <dbReference type="EMBL" id="WMD17577.1"/>
    </source>
</evidence>
<dbReference type="EC" id="3.1.3.-" evidence="1"/>
<dbReference type="InterPro" id="IPR023198">
    <property type="entry name" value="PGP-like_dom2"/>
</dbReference>
<dbReference type="SFLD" id="SFLDS00003">
    <property type="entry name" value="Haloacid_Dehalogenase"/>
    <property type="match status" value="1"/>
</dbReference>
<dbReference type="EMBL" id="CP132968">
    <property type="protein sequence ID" value="WMD17577.1"/>
    <property type="molecule type" value="Genomic_DNA"/>
</dbReference>
<dbReference type="Proteomes" id="UP000095598">
    <property type="component" value="Unassembled WGS sequence"/>
</dbReference>
<dbReference type="GeneID" id="92740873"/>
<dbReference type="Gene3D" id="3.40.50.1000">
    <property type="entry name" value="HAD superfamily/HAD-like"/>
    <property type="match status" value="1"/>
</dbReference>
<dbReference type="NCBIfam" id="TIGR01509">
    <property type="entry name" value="HAD-SF-IA-v3"/>
    <property type="match status" value="1"/>
</dbReference>
<dbReference type="Gene3D" id="1.10.150.240">
    <property type="entry name" value="Putative phosphatase, domain 2"/>
    <property type="match status" value="1"/>
</dbReference>
<reference evidence="1 3" key="1">
    <citation type="submission" date="2015-09" db="EMBL/GenBank/DDBJ databases">
        <authorList>
            <consortium name="Pathogen Informatics"/>
        </authorList>
    </citation>
    <scope>NUCLEOTIDE SEQUENCE [LARGE SCALE GENOMIC DNA]</scope>
    <source>
        <strain evidence="1 3">2789STDY5608868</strain>
    </source>
</reference>
<dbReference type="PANTHER" id="PTHR18901">
    <property type="entry name" value="2-DEOXYGLUCOSE-6-PHOSPHATE PHOSPHATASE 2"/>
    <property type="match status" value="1"/>
</dbReference>
<dbReference type="InterPro" id="IPR036412">
    <property type="entry name" value="HAD-like_sf"/>
</dbReference>
<dbReference type="Pfam" id="PF13419">
    <property type="entry name" value="HAD_2"/>
    <property type="match status" value="1"/>
</dbReference>
<dbReference type="RefSeq" id="WP_044923150.1">
    <property type="nucleotide sequence ID" value="NZ_CACRSX010000065.1"/>
</dbReference>
<dbReference type="InterPro" id="IPR023214">
    <property type="entry name" value="HAD_sf"/>
</dbReference>
<proteinExistence type="predicted"/>
<dbReference type="SFLD" id="SFLDG01135">
    <property type="entry name" value="C1.5.6:_HAD__Beta-PGM__Phospha"/>
    <property type="match status" value="1"/>
</dbReference>
<reference evidence="2" key="2">
    <citation type="submission" date="2023-08" db="EMBL/GenBank/DDBJ databases">
        <title>Complete Genome Sequences of butyrate producing Anaerostipes hadrus strains BA1 and GIF7 isolated from the terminal ileum of a healthy lean male.</title>
        <authorList>
            <person name="Low A."/>
            <person name="Sheludchenko M."/>
            <person name="Cheng H.E."/>
            <person name="Koh X.Q."/>
            <person name="Lee J."/>
        </authorList>
    </citation>
    <scope>NUCLEOTIDE SEQUENCE</scope>
    <source>
        <strain evidence="2">BA1</strain>
    </source>
</reference>
<dbReference type="Proteomes" id="UP001243496">
    <property type="component" value="Chromosome"/>
</dbReference>